<dbReference type="Pfam" id="PF04677">
    <property type="entry name" value="CwfJ_C_1"/>
    <property type="match status" value="1"/>
</dbReference>
<dbReference type="Proteomes" id="UP000078046">
    <property type="component" value="Unassembled WGS sequence"/>
</dbReference>
<dbReference type="AlphaFoldDB" id="A0A177B7Y3"/>
<protein>
    <recommendedName>
        <fullName evidence="1">Cwf19-like C-terminal domain-containing protein</fullName>
    </recommendedName>
</protein>
<dbReference type="GO" id="GO:0061632">
    <property type="term" value="F:RNA lariat debranching enzyme activator activity"/>
    <property type="evidence" value="ECO:0007669"/>
    <property type="project" value="TreeGrafter"/>
</dbReference>
<evidence type="ECO:0000313" key="3">
    <source>
        <dbReference type="Proteomes" id="UP000078046"/>
    </source>
</evidence>
<proteinExistence type="predicted"/>
<dbReference type="GO" id="GO:0071014">
    <property type="term" value="C:post-mRNA release spliceosomal complex"/>
    <property type="evidence" value="ECO:0007669"/>
    <property type="project" value="TreeGrafter"/>
</dbReference>
<sequence>MSKHLKILAIGEVDGNILKAVKKINKINEKTGPFQMALCVGSFFSENCDFDEYVKSTTEACIPIYILGPNKPEEINYYGEKLNYSGEITTNIFFLGKSGIYATPGGINIAYVSGHNTFSNNKTLMVNYMDIDNILNTINPESFIDVLITSCWPKCITKKCNIDESQIQPSIEKCSLVLKEILKNIQPSYVFTSYDNIYFKRTPYRNYKNEKLSSITKFISLAKFFNDEKFKSTFAIAIIPMKHRNAINPDSITDSGPNPFDETISFQVKVNETNQLNDVKINMENYSEKRLHVRKDSTCYIALPKGEYIRENLMIIPYTHIHSIEYLNFISMNEISYYCKIIRGIYNDEFDCNVLFYQNNILSHHVFVNALPIKKSISVDLIKDAFISELTKKNITYITRTIEMDIFDGEVYKKKNYVHIRFPDNSEMCFESKSLPIQFVKIILSSVNLLNNADKIKWQDHIIPLDKRKLLIEEFMEYIMRYDIINFEIEKHLRNFIHYKRIIYNPEMSKHIYLKNKSMHDFRDECLYCLKNKKYKAVDIIYIDDEIYAKINSNSSQSFNFDIIMIDHYKTFFDIEIYTKIVHKAEKILNIVLDNISSLFCSNSTEITTLKKENFVCIFSNVDKLMDYTRAFHSIISVFPIFSDSVVNFFEKFPRINEYLTLSEISTKNTLSLSKLSLMLGYPNLKKCKETIIFNCNSDNLWSFVYNYQNHIKSDCHTKNVHPIKKYDNILTILRDIVKPEDV</sequence>
<dbReference type="InterPro" id="IPR006768">
    <property type="entry name" value="Cwf19-like_C_dom-1"/>
</dbReference>
<keyword evidence="3" id="KW-1185">Reference proteome</keyword>
<dbReference type="CDD" id="cd07380">
    <property type="entry name" value="MPP_CWF19_N"/>
    <property type="match status" value="1"/>
</dbReference>
<dbReference type="EMBL" id="LWCA01000156">
    <property type="protein sequence ID" value="OAF70366.1"/>
    <property type="molecule type" value="Genomic_DNA"/>
</dbReference>
<name>A0A177B7Y3_9BILA</name>
<evidence type="ECO:0000259" key="1">
    <source>
        <dbReference type="Pfam" id="PF04677"/>
    </source>
</evidence>
<dbReference type="OrthoDB" id="444325at2759"/>
<accession>A0A177B7Y3</accession>
<dbReference type="PANTHER" id="PTHR12072:SF4">
    <property type="entry name" value="CWF19-LIKE PROTEIN 1"/>
    <property type="match status" value="1"/>
</dbReference>
<feature type="domain" description="Cwf19-like C-terminal" evidence="1">
    <location>
        <begin position="296"/>
        <end position="378"/>
    </location>
</feature>
<organism evidence="2 3">
    <name type="scientific">Intoshia linei</name>
    <dbReference type="NCBI Taxonomy" id="1819745"/>
    <lineage>
        <taxon>Eukaryota</taxon>
        <taxon>Metazoa</taxon>
        <taxon>Spiralia</taxon>
        <taxon>Lophotrochozoa</taxon>
        <taxon>Mesozoa</taxon>
        <taxon>Orthonectida</taxon>
        <taxon>Rhopaluridae</taxon>
        <taxon>Intoshia</taxon>
    </lineage>
</organism>
<reference evidence="2 3" key="1">
    <citation type="submission" date="2016-04" db="EMBL/GenBank/DDBJ databases">
        <title>The genome of Intoshia linei affirms orthonectids as highly simplified spiralians.</title>
        <authorList>
            <person name="Mikhailov K.V."/>
            <person name="Slusarev G.S."/>
            <person name="Nikitin M.A."/>
            <person name="Logacheva M.D."/>
            <person name="Penin A."/>
            <person name="Aleoshin V."/>
            <person name="Panchin Y.V."/>
        </authorList>
    </citation>
    <scope>NUCLEOTIDE SEQUENCE [LARGE SCALE GENOMIC DNA]</scope>
    <source>
        <strain evidence="2">Intl2013</strain>
        <tissue evidence="2">Whole animal</tissue>
    </source>
</reference>
<dbReference type="InterPro" id="IPR040194">
    <property type="entry name" value="Cwf19-like"/>
</dbReference>
<comment type="caution">
    <text evidence="2">The sequence shown here is derived from an EMBL/GenBank/DDBJ whole genome shotgun (WGS) entry which is preliminary data.</text>
</comment>
<dbReference type="PANTHER" id="PTHR12072">
    <property type="entry name" value="CWF19, CELL CYCLE CONTROL PROTEIN"/>
    <property type="match status" value="1"/>
</dbReference>
<evidence type="ECO:0000313" key="2">
    <source>
        <dbReference type="EMBL" id="OAF70366.1"/>
    </source>
</evidence>
<dbReference type="GO" id="GO:0000398">
    <property type="term" value="P:mRNA splicing, via spliceosome"/>
    <property type="evidence" value="ECO:0007669"/>
    <property type="project" value="TreeGrafter"/>
</dbReference>
<gene>
    <name evidence="2" type="ORF">A3Q56_01908</name>
</gene>